<accession>A0AAV7TQU5</accession>
<evidence type="ECO:0000313" key="2">
    <source>
        <dbReference type="Proteomes" id="UP001066276"/>
    </source>
</evidence>
<name>A0AAV7TQU5_PLEWA</name>
<organism evidence="1 2">
    <name type="scientific">Pleurodeles waltl</name>
    <name type="common">Iberian ribbed newt</name>
    <dbReference type="NCBI Taxonomy" id="8319"/>
    <lineage>
        <taxon>Eukaryota</taxon>
        <taxon>Metazoa</taxon>
        <taxon>Chordata</taxon>
        <taxon>Craniata</taxon>
        <taxon>Vertebrata</taxon>
        <taxon>Euteleostomi</taxon>
        <taxon>Amphibia</taxon>
        <taxon>Batrachia</taxon>
        <taxon>Caudata</taxon>
        <taxon>Salamandroidea</taxon>
        <taxon>Salamandridae</taxon>
        <taxon>Pleurodelinae</taxon>
        <taxon>Pleurodeles</taxon>
    </lineage>
</organism>
<protein>
    <submittedName>
        <fullName evidence="1">Uncharacterized protein</fullName>
    </submittedName>
</protein>
<evidence type="ECO:0000313" key="1">
    <source>
        <dbReference type="EMBL" id="KAJ1178589.1"/>
    </source>
</evidence>
<dbReference type="AlphaFoldDB" id="A0AAV7TQU5"/>
<proteinExistence type="predicted"/>
<comment type="caution">
    <text evidence="1">The sequence shown here is derived from an EMBL/GenBank/DDBJ whole genome shotgun (WGS) entry which is preliminary data.</text>
</comment>
<sequence length="169" mass="18728">MVTELVELEEGDLQIAPVLQSGTGGIAGPTLCPTSLPWPRSGRTTADGFQAQCPERSCRLNLWPEPGWLTLTAIALLQRGTTGMQLSLAYAFSPPLALQRAHRLDPMCKDQEDRPRPMIACFLFHDRVRQLLTATRTHGPCMLRLAPISPVTPMKSGEHFWCCDPNYTN</sequence>
<reference evidence="1" key="1">
    <citation type="journal article" date="2022" name="bioRxiv">
        <title>Sequencing and chromosome-scale assembly of the giantPleurodeles waltlgenome.</title>
        <authorList>
            <person name="Brown T."/>
            <person name="Elewa A."/>
            <person name="Iarovenko S."/>
            <person name="Subramanian E."/>
            <person name="Araus A.J."/>
            <person name="Petzold A."/>
            <person name="Susuki M."/>
            <person name="Suzuki K.-i.T."/>
            <person name="Hayashi T."/>
            <person name="Toyoda A."/>
            <person name="Oliveira C."/>
            <person name="Osipova E."/>
            <person name="Leigh N.D."/>
            <person name="Simon A."/>
            <person name="Yun M.H."/>
        </authorList>
    </citation>
    <scope>NUCLEOTIDE SEQUENCE</scope>
    <source>
        <strain evidence="1">20211129_DDA</strain>
        <tissue evidence="1">Liver</tissue>
    </source>
</reference>
<dbReference type="Proteomes" id="UP001066276">
    <property type="component" value="Chromosome 3_2"/>
</dbReference>
<gene>
    <name evidence="1" type="ORF">NDU88_003834</name>
</gene>
<dbReference type="EMBL" id="JANPWB010000006">
    <property type="protein sequence ID" value="KAJ1178589.1"/>
    <property type="molecule type" value="Genomic_DNA"/>
</dbReference>
<dbReference type="Gene3D" id="3.30.70.1820">
    <property type="entry name" value="L1 transposable element, RRM domain"/>
    <property type="match status" value="1"/>
</dbReference>
<keyword evidence="2" id="KW-1185">Reference proteome</keyword>